<proteinExistence type="predicted"/>
<dbReference type="VEuPathDB" id="FungiDB:ASPVEDRAFT_82649"/>
<protein>
    <submittedName>
        <fullName evidence="1">Uncharacterized protein</fullName>
    </submittedName>
</protein>
<organism evidence="1 2">
    <name type="scientific">Aspergillus versicolor CBS 583.65</name>
    <dbReference type="NCBI Taxonomy" id="1036611"/>
    <lineage>
        <taxon>Eukaryota</taxon>
        <taxon>Fungi</taxon>
        <taxon>Dikarya</taxon>
        <taxon>Ascomycota</taxon>
        <taxon>Pezizomycotina</taxon>
        <taxon>Eurotiomycetes</taxon>
        <taxon>Eurotiomycetidae</taxon>
        <taxon>Eurotiales</taxon>
        <taxon>Aspergillaceae</taxon>
        <taxon>Aspergillus</taxon>
        <taxon>Aspergillus subgen. Nidulantes</taxon>
    </lineage>
</organism>
<dbReference type="OrthoDB" id="4456840at2759"/>
<gene>
    <name evidence="1" type="ORF">ASPVEDRAFT_82649</name>
</gene>
<dbReference type="GeneID" id="63732742"/>
<evidence type="ECO:0000313" key="1">
    <source>
        <dbReference type="EMBL" id="OJJ01109.1"/>
    </source>
</evidence>
<dbReference type="RefSeq" id="XP_040666871.1">
    <property type="nucleotide sequence ID" value="XM_040817231.1"/>
</dbReference>
<keyword evidence="2" id="KW-1185">Reference proteome</keyword>
<name>A0A1L9PHW7_ASPVE</name>
<reference evidence="2" key="1">
    <citation type="journal article" date="2017" name="Genome Biol.">
        <title>Comparative genomics reveals high biological diversity and specific adaptations in the industrially and medically important fungal genus Aspergillus.</title>
        <authorList>
            <person name="de Vries R.P."/>
            <person name="Riley R."/>
            <person name="Wiebenga A."/>
            <person name="Aguilar-Osorio G."/>
            <person name="Amillis S."/>
            <person name="Uchima C.A."/>
            <person name="Anderluh G."/>
            <person name="Asadollahi M."/>
            <person name="Askin M."/>
            <person name="Barry K."/>
            <person name="Battaglia E."/>
            <person name="Bayram O."/>
            <person name="Benocci T."/>
            <person name="Braus-Stromeyer S.A."/>
            <person name="Caldana C."/>
            <person name="Canovas D."/>
            <person name="Cerqueira G.C."/>
            <person name="Chen F."/>
            <person name="Chen W."/>
            <person name="Choi C."/>
            <person name="Clum A."/>
            <person name="Dos Santos R.A."/>
            <person name="Damasio A.R."/>
            <person name="Diallinas G."/>
            <person name="Emri T."/>
            <person name="Fekete E."/>
            <person name="Flipphi M."/>
            <person name="Freyberg S."/>
            <person name="Gallo A."/>
            <person name="Gournas C."/>
            <person name="Habgood R."/>
            <person name="Hainaut M."/>
            <person name="Harispe M.L."/>
            <person name="Henrissat B."/>
            <person name="Hilden K.S."/>
            <person name="Hope R."/>
            <person name="Hossain A."/>
            <person name="Karabika E."/>
            <person name="Karaffa L."/>
            <person name="Karanyi Z."/>
            <person name="Krasevec N."/>
            <person name="Kuo A."/>
            <person name="Kusch H."/>
            <person name="LaButti K."/>
            <person name="Lagendijk E.L."/>
            <person name="Lapidus A."/>
            <person name="Levasseur A."/>
            <person name="Lindquist E."/>
            <person name="Lipzen A."/>
            <person name="Logrieco A.F."/>
            <person name="MacCabe A."/>
            <person name="Maekelae M.R."/>
            <person name="Malavazi I."/>
            <person name="Melin P."/>
            <person name="Meyer V."/>
            <person name="Mielnichuk N."/>
            <person name="Miskei M."/>
            <person name="Molnar A.P."/>
            <person name="Mule G."/>
            <person name="Ngan C.Y."/>
            <person name="Orejas M."/>
            <person name="Orosz E."/>
            <person name="Ouedraogo J.P."/>
            <person name="Overkamp K.M."/>
            <person name="Park H.-S."/>
            <person name="Perrone G."/>
            <person name="Piumi F."/>
            <person name="Punt P.J."/>
            <person name="Ram A.F."/>
            <person name="Ramon A."/>
            <person name="Rauscher S."/>
            <person name="Record E."/>
            <person name="Riano-Pachon D.M."/>
            <person name="Robert V."/>
            <person name="Roehrig J."/>
            <person name="Ruller R."/>
            <person name="Salamov A."/>
            <person name="Salih N.S."/>
            <person name="Samson R.A."/>
            <person name="Sandor E."/>
            <person name="Sanguinetti M."/>
            <person name="Schuetze T."/>
            <person name="Sepcic K."/>
            <person name="Shelest E."/>
            <person name="Sherlock G."/>
            <person name="Sophianopoulou V."/>
            <person name="Squina F.M."/>
            <person name="Sun H."/>
            <person name="Susca A."/>
            <person name="Todd R.B."/>
            <person name="Tsang A."/>
            <person name="Unkles S.E."/>
            <person name="van de Wiele N."/>
            <person name="van Rossen-Uffink D."/>
            <person name="Oliveira J.V."/>
            <person name="Vesth T.C."/>
            <person name="Visser J."/>
            <person name="Yu J.-H."/>
            <person name="Zhou M."/>
            <person name="Andersen M.R."/>
            <person name="Archer D.B."/>
            <person name="Baker S.E."/>
            <person name="Benoit I."/>
            <person name="Brakhage A.A."/>
            <person name="Braus G.H."/>
            <person name="Fischer R."/>
            <person name="Frisvad J.C."/>
            <person name="Goldman G.H."/>
            <person name="Houbraken J."/>
            <person name="Oakley B."/>
            <person name="Pocsi I."/>
            <person name="Scazzocchio C."/>
            <person name="Seiboth B."/>
            <person name="vanKuyk P.A."/>
            <person name="Wortman J."/>
            <person name="Dyer P.S."/>
            <person name="Grigoriev I.V."/>
        </authorList>
    </citation>
    <scope>NUCLEOTIDE SEQUENCE [LARGE SCALE GENOMIC DNA]</scope>
    <source>
        <strain evidence="2">CBS 583.65</strain>
    </source>
</reference>
<evidence type="ECO:0000313" key="2">
    <source>
        <dbReference type="Proteomes" id="UP000184073"/>
    </source>
</evidence>
<accession>A0A1L9PHW7</accession>
<sequence>MHMLELLALFGCTDGPALKYRKDTYPVVFNCQFIYRYNEINPNEYVQDLQQKVSDTLYSHFNEKVHVFSYHEIDEVDHDPPRKVGRAKNPSMWISLLIDFPKYVKVDNTLFKSLFEDRTPSLDDWEMCKFEATDHMSLARLEWFMDRAGYTHAHNCVEGAYQLVLDIMHPLNQLSLDR</sequence>
<dbReference type="AlphaFoldDB" id="A0A1L9PHW7"/>
<dbReference type="Proteomes" id="UP000184073">
    <property type="component" value="Unassembled WGS sequence"/>
</dbReference>
<dbReference type="EMBL" id="KV878128">
    <property type="protein sequence ID" value="OJJ01109.1"/>
    <property type="molecule type" value="Genomic_DNA"/>
</dbReference>